<evidence type="ECO:0000313" key="2">
    <source>
        <dbReference type="Proteomes" id="UP000784880"/>
    </source>
</evidence>
<dbReference type="EMBL" id="JAHQCS010000147">
    <property type="protein sequence ID" value="MBU9713677.1"/>
    <property type="molecule type" value="Genomic_DNA"/>
</dbReference>
<dbReference type="RefSeq" id="WP_217067828.1">
    <property type="nucleotide sequence ID" value="NZ_JAHQCS010000147.1"/>
</dbReference>
<gene>
    <name evidence="1" type="ORF">KS419_18265</name>
</gene>
<sequence>MSSIEYKFDGNNYELATLNGLLKLTKNERVLHVQLKNAQEELHWLKNSNEIIGSIHDFIKYCEQYKPYRKCEFEEDEWERHTKIYINLYYNSPEGEKIHLRRQIDSVQGEMSSNRAESKMRLYNEFIYGETSKSYNNKLTLSEICDDINTWITQYKTI</sequence>
<reference evidence="1 2" key="1">
    <citation type="submission" date="2021-06" db="EMBL/GenBank/DDBJ databases">
        <title>Bacillus sp. RD4P76, an endophyte from a halophyte.</title>
        <authorList>
            <person name="Sun J.-Q."/>
        </authorList>
    </citation>
    <scope>NUCLEOTIDE SEQUENCE [LARGE SCALE GENOMIC DNA]</scope>
    <source>
        <strain evidence="1 2">CGMCC 1.15917</strain>
    </source>
</reference>
<evidence type="ECO:0000313" key="1">
    <source>
        <dbReference type="EMBL" id="MBU9713677.1"/>
    </source>
</evidence>
<comment type="caution">
    <text evidence="1">The sequence shown here is derived from an EMBL/GenBank/DDBJ whole genome shotgun (WGS) entry which is preliminary data.</text>
</comment>
<dbReference type="Proteomes" id="UP000784880">
    <property type="component" value="Unassembled WGS sequence"/>
</dbReference>
<proteinExistence type="predicted"/>
<protein>
    <submittedName>
        <fullName evidence="1">Uncharacterized protein</fullName>
    </submittedName>
</protein>
<keyword evidence="2" id="KW-1185">Reference proteome</keyword>
<name>A0ABS6JLF3_9BACI</name>
<organism evidence="1 2">
    <name type="scientific">Evansella tamaricis</name>
    <dbReference type="NCBI Taxonomy" id="2069301"/>
    <lineage>
        <taxon>Bacteria</taxon>
        <taxon>Bacillati</taxon>
        <taxon>Bacillota</taxon>
        <taxon>Bacilli</taxon>
        <taxon>Bacillales</taxon>
        <taxon>Bacillaceae</taxon>
        <taxon>Evansella</taxon>
    </lineage>
</organism>
<accession>A0ABS6JLF3</accession>